<dbReference type="Gene3D" id="3.40.50.12020">
    <property type="entry name" value="Uncharacterised protein family UPF0261, NN domain"/>
    <property type="match status" value="2"/>
</dbReference>
<comment type="caution">
    <text evidence="2">The sequence shown here is derived from an EMBL/GenBank/DDBJ whole genome shotgun (WGS) entry which is preliminary data.</text>
</comment>
<name>A0A6A3DAG2_HIBSY</name>
<dbReference type="InterPro" id="IPR051353">
    <property type="entry name" value="Tobamovirus_resist_UPF0261"/>
</dbReference>
<dbReference type="Pfam" id="PF06792">
    <property type="entry name" value="UPF0261"/>
    <property type="match status" value="2"/>
</dbReference>
<evidence type="ECO:0000313" key="3">
    <source>
        <dbReference type="Proteomes" id="UP000436088"/>
    </source>
</evidence>
<gene>
    <name evidence="2" type="ORF">F3Y22_tig00000083pilonHSYRG00005</name>
</gene>
<dbReference type="AlphaFoldDB" id="A0A6A3DAG2"/>
<proteinExistence type="predicted"/>
<dbReference type="PANTHER" id="PTHR31862:SF1">
    <property type="entry name" value="UPF0261 DOMAIN PROTEIN (AFU_ORTHOLOGUE AFUA_1G10120)"/>
    <property type="match status" value="1"/>
</dbReference>
<protein>
    <submittedName>
        <fullName evidence="2">TIM-barrel signal transduction protein isoform 2</fullName>
    </submittedName>
</protein>
<organism evidence="2 3">
    <name type="scientific">Hibiscus syriacus</name>
    <name type="common">Rose of Sharon</name>
    <dbReference type="NCBI Taxonomy" id="106335"/>
    <lineage>
        <taxon>Eukaryota</taxon>
        <taxon>Viridiplantae</taxon>
        <taxon>Streptophyta</taxon>
        <taxon>Embryophyta</taxon>
        <taxon>Tracheophyta</taxon>
        <taxon>Spermatophyta</taxon>
        <taxon>Magnoliopsida</taxon>
        <taxon>eudicotyledons</taxon>
        <taxon>Gunneridae</taxon>
        <taxon>Pentapetalae</taxon>
        <taxon>rosids</taxon>
        <taxon>malvids</taxon>
        <taxon>Malvales</taxon>
        <taxon>Malvaceae</taxon>
        <taxon>Malvoideae</taxon>
        <taxon>Hibiscus</taxon>
    </lineage>
</organism>
<evidence type="ECO:0000259" key="1">
    <source>
        <dbReference type="Pfam" id="PF06792"/>
    </source>
</evidence>
<accession>A0A6A3DAG2</accession>
<dbReference type="EMBL" id="VEPZ02000009">
    <property type="protein sequence ID" value="KAE8736242.1"/>
    <property type="molecule type" value="Genomic_DNA"/>
</dbReference>
<feature type="domain" description="UPF0261" evidence="1">
    <location>
        <begin position="6"/>
        <end position="77"/>
    </location>
</feature>
<dbReference type="Proteomes" id="UP000436088">
    <property type="component" value="Unassembled WGS sequence"/>
</dbReference>
<keyword evidence="3" id="KW-1185">Reference proteome</keyword>
<dbReference type="InterPro" id="IPR044122">
    <property type="entry name" value="UPF0261_N"/>
</dbReference>
<dbReference type="PANTHER" id="PTHR31862">
    <property type="entry name" value="UPF0261 DOMAIN PROTEIN (AFU_ORTHOLOGUE AFUA_1G10120)"/>
    <property type="match status" value="1"/>
</dbReference>
<reference evidence="2" key="1">
    <citation type="submission" date="2019-09" db="EMBL/GenBank/DDBJ databases">
        <title>Draft genome information of white flower Hibiscus syriacus.</title>
        <authorList>
            <person name="Kim Y.-M."/>
        </authorList>
    </citation>
    <scope>NUCLEOTIDE SEQUENCE [LARGE SCALE GENOMIC DNA]</scope>
    <source>
        <strain evidence="2">YM2019G1</strain>
    </source>
</reference>
<evidence type="ECO:0000313" key="2">
    <source>
        <dbReference type="EMBL" id="KAE8736242.1"/>
    </source>
</evidence>
<sequence>MAITAQVFCVGTADTKLNELRFLSDSVRSSLATFSDTSSSKVQVVIVDVSAGQKETEISGDIKFVTRKDLLLSYSESVGENPIALPDDRAIGLGGSGGTSLISSAFRFLPVGVPKLIVSTVASGQTEPYVGTSDLVLFPSIVDICGINSVSRVVLSNAGAAFAGMVIGRLERFQQPPNEGKMHSGGQDYGIAG</sequence>
<feature type="domain" description="UPF0261" evidence="1">
    <location>
        <begin position="90"/>
        <end position="167"/>
    </location>
</feature>